<dbReference type="RefSeq" id="WP_132949827.1">
    <property type="nucleotide sequence ID" value="NZ_SLXU01000001.1"/>
</dbReference>
<comment type="caution">
    <text evidence="2">The sequence shown here is derived from an EMBL/GenBank/DDBJ whole genome shotgun (WGS) entry which is preliminary data.</text>
</comment>
<name>A0A4R2RK02_9RHOB</name>
<evidence type="ECO:0000313" key="2">
    <source>
        <dbReference type="EMBL" id="TCP62859.1"/>
    </source>
</evidence>
<protein>
    <recommendedName>
        <fullName evidence="4">PH (Pleckstrin Homology) domain-containing protein</fullName>
    </recommendedName>
</protein>
<proteinExistence type="predicted"/>
<dbReference type="EMBL" id="SLXU01000001">
    <property type="protein sequence ID" value="TCP62859.1"/>
    <property type="molecule type" value="Genomic_DNA"/>
</dbReference>
<keyword evidence="1" id="KW-1133">Transmembrane helix</keyword>
<gene>
    <name evidence="2" type="ORF">EV663_101119</name>
</gene>
<sequence length="143" mass="15249">MFDPATQTPPEPGEAALVRFFPDRATYVRAHILLAFVGGLAASAILALTGNPHPWVGIVAAVLGVGLRGAYLMKEELAVVWTLTDRALLGPGGRRVALDKIRLTRKLGSAVQVVTLTGDKHLVKFLADPETVRARIETSRGTA</sequence>
<keyword evidence="1" id="KW-0812">Transmembrane</keyword>
<keyword evidence="1" id="KW-0472">Membrane</keyword>
<feature type="transmembrane region" description="Helical" evidence="1">
    <location>
        <begin position="55"/>
        <end position="73"/>
    </location>
</feature>
<evidence type="ECO:0008006" key="4">
    <source>
        <dbReference type="Google" id="ProtNLM"/>
    </source>
</evidence>
<reference evidence="2 3" key="1">
    <citation type="submission" date="2019-03" db="EMBL/GenBank/DDBJ databases">
        <title>Genomic Encyclopedia of Type Strains, Phase IV (KMG-IV): sequencing the most valuable type-strain genomes for metagenomic binning, comparative biology and taxonomic classification.</title>
        <authorList>
            <person name="Goeker M."/>
        </authorList>
    </citation>
    <scope>NUCLEOTIDE SEQUENCE [LARGE SCALE GENOMIC DNA]</scope>
    <source>
        <strain evidence="2 3">DSM 24766</strain>
    </source>
</reference>
<dbReference type="AlphaFoldDB" id="A0A4R2RK02"/>
<dbReference type="Proteomes" id="UP000295050">
    <property type="component" value="Unassembled WGS sequence"/>
</dbReference>
<evidence type="ECO:0000313" key="3">
    <source>
        <dbReference type="Proteomes" id="UP000295050"/>
    </source>
</evidence>
<accession>A0A4R2RK02</accession>
<feature type="transmembrane region" description="Helical" evidence="1">
    <location>
        <begin position="27"/>
        <end position="49"/>
    </location>
</feature>
<keyword evidence="3" id="KW-1185">Reference proteome</keyword>
<evidence type="ECO:0000256" key="1">
    <source>
        <dbReference type="SAM" id="Phobius"/>
    </source>
</evidence>
<dbReference type="OrthoDB" id="7861868at2"/>
<organism evidence="2 3">
    <name type="scientific">Rhodovulum bhavnagarense</name>
    <dbReference type="NCBI Taxonomy" id="992286"/>
    <lineage>
        <taxon>Bacteria</taxon>
        <taxon>Pseudomonadati</taxon>
        <taxon>Pseudomonadota</taxon>
        <taxon>Alphaproteobacteria</taxon>
        <taxon>Rhodobacterales</taxon>
        <taxon>Paracoccaceae</taxon>
        <taxon>Rhodovulum</taxon>
    </lineage>
</organism>